<evidence type="ECO:0000256" key="3">
    <source>
        <dbReference type="ARBA" id="ARBA00022692"/>
    </source>
</evidence>
<dbReference type="PANTHER" id="PTHR43385:SF1">
    <property type="entry name" value="RIBOFLAVIN TRANSPORTER RIBJ"/>
    <property type="match status" value="1"/>
</dbReference>
<keyword evidence="2" id="KW-0813">Transport</keyword>
<keyword evidence="3 6" id="KW-0812">Transmembrane</keyword>
<dbReference type="GO" id="GO:0022857">
    <property type="term" value="F:transmembrane transporter activity"/>
    <property type="evidence" value="ECO:0007669"/>
    <property type="project" value="InterPro"/>
</dbReference>
<feature type="transmembrane region" description="Helical" evidence="6">
    <location>
        <begin position="175"/>
        <end position="196"/>
    </location>
</feature>
<feature type="transmembrane region" description="Helical" evidence="6">
    <location>
        <begin position="397"/>
        <end position="419"/>
    </location>
</feature>
<name>A0A6M2CIG7_RHIMP</name>
<dbReference type="VEuPathDB" id="VectorBase:LOC119179106"/>
<dbReference type="InterPro" id="IPR036259">
    <property type="entry name" value="MFS_trans_sf"/>
</dbReference>
<dbReference type="InterPro" id="IPR011701">
    <property type="entry name" value="MFS"/>
</dbReference>
<dbReference type="GO" id="GO:0016020">
    <property type="term" value="C:membrane"/>
    <property type="evidence" value="ECO:0007669"/>
    <property type="project" value="UniProtKB-SubCell"/>
</dbReference>
<feature type="transmembrane region" description="Helical" evidence="6">
    <location>
        <begin position="61"/>
        <end position="81"/>
    </location>
</feature>
<dbReference type="SUPFAM" id="SSF103473">
    <property type="entry name" value="MFS general substrate transporter"/>
    <property type="match status" value="1"/>
</dbReference>
<feature type="transmembrane region" description="Helical" evidence="6">
    <location>
        <begin position="114"/>
        <end position="137"/>
    </location>
</feature>
<feature type="transmembrane region" description="Helical" evidence="6">
    <location>
        <begin position="305"/>
        <end position="327"/>
    </location>
</feature>
<evidence type="ECO:0000256" key="4">
    <source>
        <dbReference type="ARBA" id="ARBA00022989"/>
    </source>
</evidence>
<dbReference type="OrthoDB" id="5667at2759"/>
<feature type="transmembrane region" description="Helical" evidence="6">
    <location>
        <begin position="459"/>
        <end position="479"/>
    </location>
</feature>
<organism evidence="7">
    <name type="scientific">Rhipicephalus microplus</name>
    <name type="common">Cattle tick</name>
    <name type="synonym">Boophilus microplus</name>
    <dbReference type="NCBI Taxonomy" id="6941"/>
    <lineage>
        <taxon>Eukaryota</taxon>
        <taxon>Metazoa</taxon>
        <taxon>Ecdysozoa</taxon>
        <taxon>Arthropoda</taxon>
        <taxon>Chelicerata</taxon>
        <taxon>Arachnida</taxon>
        <taxon>Acari</taxon>
        <taxon>Parasitiformes</taxon>
        <taxon>Ixodida</taxon>
        <taxon>Ixodoidea</taxon>
        <taxon>Ixodidae</taxon>
        <taxon>Rhipicephalinae</taxon>
        <taxon>Rhipicephalus</taxon>
        <taxon>Boophilus</taxon>
    </lineage>
</organism>
<dbReference type="InterPro" id="IPR052983">
    <property type="entry name" value="MFS_Riboflavin_Transporter"/>
</dbReference>
<feature type="transmembrane region" description="Helical" evidence="6">
    <location>
        <begin position="431"/>
        <end position="453"/>
    </location>
</feature>
<evidence type="ECO:0000256" key="2">
    <source>
        <dbReference type="ARBA" id="ARBA00022448"/>
    </source>
</evidence>
<reference evidence="7" key="1">
    <citation type="submission" date="2019-09" db="EMBL/GenBank/DDBJ databases">
        <title>Organ-specific transcriptomic study of the physiology of the cattle tick, Rhipicephalus microplus.</title>
        <authorList>
            <person name="Tirloni L."/>
            <person name="Braz G."/>
            <person name="Gandara A.C.P."/>
            <person name="Sabadin G.A."/>
            <person name="da Silva R.M."/>
            <person name="Guizzo M.G."/>
            <person name="Machado J.A."/>
            <person name="Costa E.P."/>
            <person name="Gomes H.F."/>
            <person name="Moraes J."/>
            <person name="Mota M.B.S."/>
            <person name="Mesquita R.D."/>
            <person name="Alvarenga P.H."/>
            <person name="Alves F."/>
            <person name="Seixas A."/>
            <person name="da Fonseca R.N."/>
            <person name="Fogaca A."/>
            <person name="Logullo C."/>
            <person name="Tanaka A."/>
            <person name="Daffre S."/>
            <person name="Termignoni C."/>
            <person name="Vaz I.S.Jr."/>
            <person name="Oliveira P.L."/>
            <person name="Ribeiro J.M."/>
        </authorList>
    </citation>
    <scope>NUCLEOTIDE SEQUENCE</scope>
    <source>
        <strain evidence="7">Porto Alegre</strain>
    </source>
</reference>
<evidence type="ECO:0000256" key="6">
    <source>
        <dbReference type="SAM" id="Phobius"/>
    </source>
</evidence>
<dbReference type="AlphaFoldDB" id="A0A6M2CIG7"/>
<evidence type="ECO:0000256" key="1">
    <source>
        <dbReference type="ARBA" id="ARBA00004141"/>
    </source>
</evidence>
<dbReference type="PANTHER" id="PTHR43385">
    <property type="entry name" value="RIBOFLAVIN TRANSPORTER RIBJ"/>
    <property type="match status" value="1"/>
</dbReference>
<dbReference type="Gene3D" id="1.20.1250.20">
    <property type="entry name" value="MFS general substrate transporter like domains"/>
    <property type="match status" value="2"/>
</dbReference>
<keyword evidence="5 6" id="KW-0472">Membrane</keyword>
<evidence type="ECO:0000313" key="7">
    <source>
        <dbReference type="EMBL" id="NOV33212.1"/>
    </source>
</evidence>
<dbReference type="Pfam" id="PF07690">
    <property type="entry name" value="MFS_1"/>
    <property type="match status" value="2"/>
</dbReference>
<evidence type="ECO:0000256" key="5">
    <source>
        <dbReference type="ARBA" id="ARBA00023136"/>
    </source>
</evidence>
<protein>
    <submittedName>
        <fullName evidence="7">Putative monocarboxylate transporter</fullName>
    </submittedName>
</protein>
<keyword evidence="4 6" id="KW-1133">Transmembrane helix</keyword>
<feature type="transmembrane region" description="Helical" evidence="6">
    <location>
        <begin position="149"/>
        <end position="169"/>
    </location>
</feature>
<proteinExistence type="predicted"/>
<accession>A0A6M2CIG7</accession>
<dbReference type="EMBL" id="GHWJ01000475">
    <property type="protein sequence ID" value="NOV33212.1"/>
    <property type="molecule type" value="Transcribed_RNA"/>
</dbReference>
<sequence>MPIVRPPKDDPHFGVDSRWSWISACFCAWVLFLASATSRVAGIFFYGIVEAFGVSRQEASWPVSLAGTLMMLAGPVAGALCKRFSCHTVLITCSCLAGIAVSLCYVANTLTFITIFFGILHGSAISGMYVAANVLVAQHFEERRAMACSLVYAASGLSNFVLPPLVEFFRTTYGIRAAFLLYGAIFLNALPPAIVLKSPPWLTNSKTVPEKVVPKADVKKNGTCTCSVVCRENMTLSNTPQNPPFYTQRQPLGNEAVNPSSGVKENSSCAHLCPEKASQKVPEATKFLSRLNLGHTAKQFVTCSFIVYALSFASITFTTGAFVLISADLAVDRGVSPSNSVYFLQAFAVADVAFRAAAGFAIDSSMLSVESTMLLGYVLQGLAYEWLAWASTLPPMIAAAAVLGVTSGSRLSLQAPALVHNFGIGNLPTMMGAVSFCAGASLLMRPLLIGYYRDNFGDYSGLLHTMAVINAVFVCLWMAKLVTKRRTKTTLKLEPYNASKTDVQYTETYKHYSGFGSTC</sequence>
<feature type="transmembrane region" description="Helical" evidence="6">
    <location>
        <begin position="21"/>
        <end position="49"/>
    </location>
</feature>
<feature type="transmembrane region" description="Helical" evidence="6">
    <location>
        <begin position="88"/>
        <end position="108"/>
    </location>
</feature>
<comment type="subcellular location">
    <subcellularLocation>
        <location evidence="1">Membrane</location>
        <topology evidence="1">Multi-pass membrane protein</topology>
    </subcellularLocation>
</comment>